<keyword evidence="5 10" id="KW-0472">Membrane</keyword>
<feature type="binding site" evidence="10">
    <location>
        <position position="80"/>
    </location>
    <ligand>
        <name>Na(+)</name>
        <dbReference type="ChEBI" id="CHEBI:29101"/>
        <note>structural</note>
    </ligand>
</feature>
<evidence type="ECO:0000256" key="4">
    <source>
        <dbReference type="ARBA" id="ARBA00022989"/>
    </source>
</evidence>
<comment type="similarity">
    <text evidence="7 10">Belongs to the fluoride channel Fluc/FEX (TC 1.A.43) family.</text>
</comment>
<dbReference type="KEGG" id="eke:EK0264_16255"/>
<dbReference type="GO" id="GO:0140114">
    <property type="term" value="P:cellular detoxification of fluoride"/>
    <property type="evidence" value="ECO:0007669"/>
    <property type="project" value="UniProtKB-UniRule"/>
</dbReference>
<dbReference type="AlphaFoldDB" id="A0A7L4YTZ1"/>
<keyword evidence="10" id="KW-0813">Transport</keyword>
<dbReference type="GO" id="GO:0046872">
    <property type="term" value="F:metal ion binding"/>
    <property type="evidence" value="ECO:0007669"/>
    <property type="project" value="UniProtKB-KW"/>
</dbReference>
<evidence type="ECO:0000256" key="5">
    <source>
        <dbReference type="ARBA" id="ARBA00023136"/>
    </source>
</evidence>
<dbReference type="EMBL" id="CP047156">
    <property type="protein sequence ID" value="QHC02498.1"/>
    <property type="molecule type" value="Genomic_DNA"/>
</dbReference>
<dbReference type="OrthoDB" id="5148600at2"/>
<dbReference type="Pfam" id="PF02537">
    <property type="entry name" value="CRCB"/>
    <property type="match status" value="1"/>
</dbReference>
<evidence type="ECO:0000256" key="7">
    <source>
        <dbReference type="ARBA" id="ARBA00035120"/>
    </source>
</evidence>
<dbReference type="HAMAP" id="MF_00454">
    <property type="entry name" value="FluC"/>
    <property type="match status" value="1"/>
</dbReference>
<keyword evidence="2 10" id="KW-1003">Cell membrane</keyword>
<keyword evidence="6 10" id="KW-0407">Ion channel</keyword>
<dbReference type="Proteomes" id="UP000463857">
    <property type="component" value="Chromosome"/>
</dbReference>
<protein>
    <recommendedName>
        <fullName evidence="10">Fluoride-specific ion channel FluC</fullName>
    </recommendedName>
</protein>
<evidence type="ECO:0000313" key="11">
    <source>
        <dbReference type="EMBL" id="QHC02498.1"/>
    </source>
</evidence>
<keyword evidence="4 10" id="KW-1133">Transmembrane helix</keyword>
<keyword evidence="10" id="KW-0406">Ion transport</keyword>
<evidence type="ECO:0000256" key="9">
    <source>
        <dbReference type="ARBA" id="ARBA00049940"/>
    </source>
</evidence>
<keyword evidence="12" id="KW-1185">Reference proteome</keyword>
<feature type="binding site" evidence="10">
    <location>
        <position position="83"/>
    </location>
    <ligand>
        <name>Na(+)</name>
        <dbReference type="ChEBI" id="CHEBI:29101"/>
        <note>structural</note>
    </ligand>
</feature>
<organism evidence="11 12">
    <name type="scientific">Epidermidibacterium keratini</name>
    <dbReference type="NCBI Taxonomy" id="1891644"/>
    <lineage>
        <taxon>Bacteria</taxon>
        <taxon>Bacillati</taxon>
        <taxon>Actinomycetota</taxon>
        <taxon>Actinomycetes</taxon>
        <taxon>Sporichthyales</taxon>
        <taxon>Sporichthyaceae</taxon>
        <taxon>Epidermidibacterium</taxon>
    </lineage>
</organism>
<dbReference type="GO" id="GO:0005886">
    <property type="term" value="C:plasma membrane"/>
    <property type="evidence" value="ECO:0007669"/>
    <property type="project" value="UniProtKB-SubCell"/>
</dbReference>
<evidence type="ECO:0000256" key="8">
    <source>
        <dbReference type="ARBA" id="ARBA00035585"/>
    </source>
</evidence>
<keyword evidence="10" id="KW-0479">Metal-binding</keyword>
<evidence type="ECO:0000256" key="2">
    <source>
        <dbReference type="ARBA" id="ARBA00022475"/>
    </source>
</evidence>
<evidence type="ECO:0000256" key="6">
    <source>
        <dbReference type="ARBA" id="ARBA00023303"/>
    </source>
</evidence>
<proteinExistence type="inferred from homology"/>
<feature type="transmembrane region" description="Helical" evidence="10">
    <location>
        <begin position="38"/>
        <end position="58"/>
    </location>
</feature>
<dbReference type="GO" id="GO:0062054">
    <property type="term" value="F:fluoride channel activity"/>
    <property type="evidence" value="ECO:0007669"/>
    <property type="project" value="UniProtKB-UniRule"/>
</dbReference>
<evidence type="ECO:0000313" key="12">
    <source>
        <dbReference type="Proteomes" id="UP000463857"/>
    </source>
</evidence>
<dbReference type="PANTHER" id="PTHR28259:SF1">
    <property type="entry name" value="FLUORIDE EXPORT PROTEIN 1-RELATED"/>
    <property type="match status" value="1"/>
</dbReference>
<sequence>MHLRAWAVALVFIGGALGTAAREGVALAVAPIERIPVAIGLVNLVGAFVLGVLLESLARRGPDKGRRRELRLLAGTGFCGGFTTYSALATDTALLLGDGDVLRGLGYSLLTVVLGALATWAGLAVAARTHRAAAT</sequence>
<name>A0A7L4YTZ1_9ACTN</name>
<reference evidence="11 12" key="1">
    <citation type="journal article" date="2018" name="Int. J. Syst. Evol. Microbiol.">
        <title>Epidermidibacterium keratini gen. nov., sp. nov., a member of the family Sporichthyaceae, isolated from keratin epidermis.</title>
        <authorList>
            <person name="Lee D.G."/>
            <person name="Trujillo M.E."/>
            <person name="Kang S."/>
            <person name="Nam J.J."/>
            <person name="Kim Y.J."/>
        </authorList>
    </citation>
    <scope>NUCLEOTIDE SEQUENCE [LARGE SCALE GENOMIC DNA]</scope>
    <source>
        <strain evidence="11 12">EPI-7</strain>
    </source>
</reference>
<gene>
    <name evidence="10" type="primary">fluC</name>
    <name evidence="10" type="synonym">crcB</name>
    <name evidence="11" type="ORF">EK0264_16255</name>
</gene>
<comment type="activity regulation">
    <text evidence="10">Na(+) is not transported, but it plays an essential structural role and its presence is essential for fluoride channel function.</text>
</comment>
<evidence type="ECO:0000256" key="10">
    <source>
        <dbReference type="HAMAP-Rule" id="MF_00454"/>
    </source>
</evidence>
<keyword evidence="10" id="KW-0915">Sodium</keyword>
<accession>A0A7L4YTZ1</accession>
<comment type="catalytic activity">
    <reaction evidence="8">
        <text>fluoride(in) = fluoride(out)</text>
        <dbReference type="Rhea" id="RHEA:76159"/>
        <dbReference type="ChEBI" id="CHEBI:17051"/>
    </reaction>
    <physiologicalReaction direction="left-to-right" evidence="8">
        <dbReference type="Rhea" id="RHEA:76160"/>
    </physiologicalReaction>
</comment>
<comment type="subcellular location">
    <subcellularLocation>
        <location evidence="1 10">Cell membrane</location>
        <topology evidence="1 10">Multi-pass membrane protein</topology>
    </subcellularLocation>
</comment>
<dbReference type="InParanoid" id="A0A7L4YTZ1"/>
<feature type="transmembrane region" description="Helical" evidence="10">
    <location>
        <begin position="70"/>
        <end position="88"/>
    </location>
</feature>
<evidence type="ECO:0000256" key="1">
    <source>
        <dbReference type="ARBA" id="ARBA00004651"/>
    </source>
</evidence>
<keyword evidence="3 10" id="KW-0812">Transmembrane</keyword>
<dbReference type="InterPro" id="IPR003691">
    <property type="entry name" value="FluC"/>
</dbReference>
<comment type="function">
    <text evidence="9 10">Fluoride-specific ion channel. Important for reducing fluoride concentration in the cell, thus reducing its toxicity.</text>
</comment>
<feature type="transmembrane region" description="Helical" evidence="10">
    <location>
        <begin position="108"/>
        <end position="127"/>
    </location>
</feature>
<dbReference type="FunCoup" id="A0A7L4YTZ1">
    <property type="interactions" value="2"/>
</dbReference>
<evidence type="ECO:0000256" key="3">
    <source>
        <dbReference type="ARBA" id="ARBA00022692"/>
    </source>
</evidence>
<dbReference type="PANTHER" id="PTHR28259">
    <property type="entry name" value="FLUORIDE EXPORT PROTEIN 1-RELATED"/>
    <property type="match status" value="1"/>
</dbReference>